<dbReference type="AlphaFoldDB" id="A0A0L0CS28"/>
<organism evidence="3 4">
    <name type="scientific">Lucilia cuprina</name>
    <name type="common">Green bottle fly</name>
    <name type="synonym">Australian sheep blowfly</name>
    <dbReference type="NCBI Taxonomy" id="7375"/>
    <lineage>
        <taxon>Eukaryota</taxon>
        <taxon>Metazoa</taxon>
        <taxon>Ecdysozoa</taxon>
        <taxon>Arthropoda</taxon>
        <taxon>Hexapoda</taxon>
        <taxon>Insecta</taxon>
        <taxon>Pterygota</taxon>
        <taxon>Neoptera</taxon>
        <taxon>Endopterygota</taxon>
        <taxon>Diptera</taxon>
        <taxon>Brachycera</taxon>
        <taxon>Muscomorpha</taxon>
        <taxon>Oestroidea</taxon>
        <taxon>Calliphoridae</taxon>
        <taxon>Luciliinae</taxon>
        <taxon>Lucilia</taxon>
    </lineage>
</organism>
<proteinExistence type="predicted"/>
<dbReference type="STRING" id="7375.A0A0L0CS28"/>
<dbReference type="Pfam" id="PF01423">
    <property type="entry name" value="LSM"/>
    <property type="match status" value="1"/>
</dbReference>
<accession>A0A0L0CS28</accession>
<protein>
    <recommendedName>
        <fullName evidence="2">Sm domain-containing protein</fullName>
    </recommendedName>
</protein>
<dbReference type="InterPro" id="IPR010920">
    <property type="entry name" value="LSM_dom_sf"/>
</dbReference>
<dbReference type="PANTHER" id="PTHR21415">
    <property type="entry name" value="U7 SNRNA-ASSOCIATED SM-LIKE PROTEIN LSM11"/>
    <property type="match status" value="1"/>
</dbReference>
<dbReference type="Proteomes" id="UP000037069">
    <property type="component" value="Unassembled WGS sequence"/>
</dbReference>
<dbReference type="InterPro" id="IPR001163">
    <property type="entry name" value="Sm_dom_euk/arc"/>
</dbReference>
<dbReference type="PANTHER" id="PTHR21415:SF1">
    <property type="entry name" value="U7 SNRNA-ASSOCIATED SM-LIKE PROTEIN LSM11"/>
    <property type="match status" value="1"/>
</dbReference>
<dbReference type="Gene3D" id="2.30.30.100">
    <property type="match status" value="1"/>
</dbReference>
<dbReference type="GO" id="GO:0005683">
    <property type="term" value="C:U7 snRNP"/>
    <property type="evidence" value="ECO:0007669"/>
    <property type="project" value="TreeGrafter"/>
</dbReference>
<feature type="region of interest" description="Disordered" evidence="1">
    <location>
        <begin position="1"/>
        <end position="40"/>
    </location>
</feature>
<reference evidence="3 4" key="1">
    <citation type="journal article" date="2015" name="Nat. Commun.">
        <title>Lucilia cuprina genome unlocks parasitic fly biology to underpin future interventions.</title>
        <authorList>
            <person name="Anstead C.A."/>
            <person name="Korhonen P.K."/>
            <person name="Young N.D."/>
            <person name="Hall R.S."/>
            <person name="Jex A.R."/>
            <person name="Murali S.C."/>
            <person name="Hughes D.S."/>
            <person name="Lee S.F."/>
            <person name="Perry T."/>
            <person name="Stroehlein A.J."/>
            <person name="Ansell B.R."/>
            <person name="Breugelmans B."/>
            <person name="Hofmann A."/>
            <person name="Qu J."/>
            <person name="Dugan S."/>
            <person name="Lee S.L."/>
            <person name="Chao H."/>
            <person name="Dinh H."/>
            <person name="Han Y."/>
            <person name="Doddapaneni H.V."/>
            <person name="Worley K.C."/>
            <person name="Muzny D.M."/>
            <person name="Ioannidis P."/>
            <person name="Waterhouse R.M."/>
            <person name="Zdobnov E.M."/>
            <person name="James P.J."/>
            <person name="Bagnall N.H."/>
            <person name="Kotze A.C."/>
            <person name="Gibbs R.A."/>
            <person name="Richards S."/>
            <person name="Batterham P."/>
            <person name="Gasser R.B."/>
        </authorList>
    </citation>
    <scope>NUCLEOTIDE SEQUENCE [LARGE SCALE GENOMIC DNA]</scope>
    <source>
        <strain evidence="3 4">LS</strain>
        <tissue evidence="3">Full body</tissue>
    </source>
</reference>
<dbReference type="EMBL" id="JRES01000002">
    <property type="protein sequence ID" value="KNC35002.1"/>
    <property type="molecule type" value="Genomic_DNA"/>
</dbReference>
<evidence type="ECO:0000256" key="1">
    <source>
        <dbReference type="SAM" id="MobiDB-lite"/>
    </source>
</evidence>
<feature type="compositionally biased region" description="Basic and acidic residues" evidence="1">
    <location>
        <begin position="20"/>
        <end position="32"/>
    </location>
</feature>
<evidence type="ECO:0000259" key="2">
    <source>
        <dbReference type="SMART" id="SM00651"/>
    </source>
</evidence>
<dbReference type="GO" id="GO:0006398">
    <property type="term" value="P:mRNA 3'-end processing by stem-loop binding and cleavage"/>
    <property type="evidence" value="ECO:0007669"/>
    <property type="project" value="TreeGrafter"/>
</dbReference>
<dbReference type="OMA" id="TWKRRKY"/>
<name>A0A0L0CS28_LUCCU</name>
<feature type="domain" description="Sm" evidence="2">
    <location>
        <begin position="157"/>
        <end position="267"/>
    </location>
</feature>
<evidence type="ECO:0000313" key="3">
    <source>
        <dbReference type="EMBL" id="KNC35002.1"/>
    </source>
</evidence>
<dbReference type="GO" id="GO:0071209">
    <property type="term" value="F:U7 snRNA binding"/>
    <property type="evidence" value="ECO:0007669"/>
    <property type="project" value="InterPro"/>
</dbReference>
<keyword evidence="4" id="KW-1185">Reference proteome</keyword>
<dbReference type="InterPro" id="IPR039267">
    <property type="entry name" value="Lsm11"/>
</dbReference>
<gene>
    <name evidence="3" type="ORF">FF38_02593</name>
</gene>
<dbReference type="SUPFAM" id="SSF50182">
    <property type="entry name" value="Sm-like ribonucleoproteins"/>
    <property type="match status" value="1"/>
</dbReference>
<comment type="caution">
    <text evidence="3">The sequence shown here is derived from an EMBL/GenBank/DDBJ whole genome shotgun (WGS) entry which is preliminary data.</text>
</comment>
<evidence type="ECO:0000313" key="4">
    <source>
        <dbReference type="Proteomes" id="UP000037069"/>
    </source>
</evidence>
<sequence>MEQLTKEIEEQASYTQTNSSRRELAEAEHKTEIPCGNDDDEELNIASEHFNPLKALYDPNYRVTEKQPKIIYQNMAAFETALKKFGIMGLNKKPKTNLAAGSKDNKNPLLVEEERTQRRFQEHQMAIRTQAKVKQKHQRNILIQMAQSEGPIKQLQQFVKESRRIRVLVRKEHGIKGYIEGELKMFDRHWNLLLTNVLECLEQPKYKYAEDNLVNHQQPEDCSYILEQLGIILPQQSVKSLSRKRVEVKRHLPQLLLRGEQVVLISAKGST</sequence>
<dbReference type="OrthoDB" id="10002367at2759"/>
<dbReference type="SMART" id="SM00651">
    <property type="entry name" value="Sm"/>
    <property type="match status" value="1"/>
</dbReference>